<accession>A0ABS5RI14</accession>
<reference evidence="1 2" key="1">
    <citation type="submission" date="2021-05" db="EMBL/GenBank/DDBJ databases">
        <title>Mycobacterium acidophilum sp. nov., an extremely acid-tolerant member of the genus Mycobacterium.</title>
        <authorList>
            <person name="Xia J."/>
        </authorList>
    </citation>
    <scope>NUCLEOTIDE SEQUENCE [LARGE SCALE GENOMIC DNA]</scope>
    <source>
        <strain evidence="1 2">M1</strain>
    </source>
</reference>
<sequence length="129" mass="13654">MYGSAIDELPDTDDAEFGERVGIILAGLRKLHRSLTHAARRSRTAPSVAVALSEIRICYDTLMARAAATPSGTLGQRLYTARTRAKLTTKEAANGVGLRADLIEAVEVDESVSDTDAAKIKDLIAALGG</sequence>
<gene>
    <name evidence="1" type="ORF">KIH27_08645</name>
</gene>
<proteinExistence type="predicted"/>
<dbReference type="EMBL" id="JAHCLR010000013">
    <property type="protein sequence ID" value="MBS9533652.1"/>
    <property type="molecule type" value="Genomic_DNA"/>
</dbReference>
<evidence type="ECO:0000313" key="1">
    <source>
        <dbReference type="EMBL" id="MBS9533652.1"/>
    </source>
</evidence>
<keyword evidence="2" id="KW-1185">Reference proteome</keyword>
<evidence type="ECO:0008006" key="3">
    <source>
        <dbReference type="Google" id="ProtNLM"/>
    </source>
</evidence>
<protein>
    <recommendedName>
        <fullName evidence="3">Forkhead-associated protein</fullName>
    </recommendedName>
</protein>
<evidence type="ECO:0000313" key="2">
    <source>
        <dbReference type="Proteomes" id="UP001519535"/>
    </source>
</evidence>
<dbReference type="Proteomes" id="UP001519535">
    <property type="component" value="Unassembled WGS sequence"/>
</dbReference>
<dbReference type="RefSeq" id="WP_214092593.1">
    <property type="nucleotide sequence ID" value="NZ_JAHCLR010000013.1"/>
</dbReference>
<comment type="caution">
    <text evidence="1">The sequence shown here is derived from an EMBL/GenBank/DDBJ whole genome shotgun (WGS) entry which is preliminary data.</text>
</comment>
<name>A0ABS5RI14_9MYCO</name>
<organism evidence="1 2">
    <name type="scientific">Mycolicibacter acidiphilus</name>
    <dbReference type="NCBI Taxonomy" id="2835306"/>
    <lineage>
        <taxon>Bacteria</taxon>
        <taxon>Bacillati</taxon>
        <taxon>Actinomycetota</taxon>
        <taxon>Actinomycetes</taxon>
        <taxon>Mycobacteriales</taxon>
        <taxon>Mycobacteriaceae</taxon>
        <taxon>Mycolicibacter</taxon>
    </lineage>
</organism>